<name>A0A4S9SSD3_AURPU</name>
<comment type="caution">
    <text evidence="6">The sequence shown here is derived from an EMBL/GenBank/DDBJ whole genome shotgun (WGS) entry which is preliminary data.</text>
</comment>
<dbReference type="GO" id="GO:0009225">
    <property type="term" value="P:nucleotide-sugar metabolic process"/>
    <property type="evidence" value="ECO:0007669"/>
    <property type="project" value="InterPro"/>
</dbReference>
<dbReference type="InterPro" id="IPR016040">
    <property type="entry name" value="NAD(P)-bd_dom"/>
</dbReference>
<gene>
    <name evidence="6" type="ORF">D6C90_10251</name>
</gene>
<evidence type="ECO:0000313" key="6">
    <source>
        <dbReference type="EMBL" id="THZ13853.1"/>
    </source>
</evidence>
<dbReference type="Gene3D" id="3.40.50.720">
    <property type="entry name" value="NAD(P)-binding Rossmann-like Domain"/>
    <property type="match status" value="1"/>
</dbReference>
<dbReference type="PANTHER" id="PTHR43000">
    <property type="entry name" value="DTDP-D-GLUCOSE 4,6-DEHYDRATASE-RELATED"/>
    <property type="match status" value="1"/>
</dbReference>
<keyword evidence="2" id="KW-0520">NAD</keyword>
<dbReference type="InterPro" id="IPR005888">
    <property type="entry name" value="dTDP_Gluc_deHydtase"/>
</dbReference>
<dbReference type="InterPro" id="IPR036291">
    <property type="entry name" value="NAD(P)-bd_dom_sf"/>
</dbReference>
<dbReference type="CDD" id="cd05246">
    <property type="entry name" value="dTDP_GD_SDR_e"/>
    <property type="match status" value="1"/>
</dbReference>
<organism evidence="6 7">
    <name type="scientific">Aureobasidium pullulans</name>
    <name type="common">Black yeast</name>
    <name type="synonym">Pullularia pullulans</name>
    <dbReference type="NCBI Taxonomy" id="5580"/>
    <lineage>
        <taxon>Eukaryota</taxon>
        <taxon>Fungi</taxon>
        <taxon>Dikarya</taxon>
        <taxon>Ascomycota</taxon>
        <taxon>Pezizomycotina</taxon>
        <taxon>Dothideomycetes</taxon>
        <taxon>Dothideomycetidae</taxon>
        <taxon>Dothideales</taxon>
        <taxon>Saccotheciaceae</taxon>
        <taxon>Aureobasidium</taxon>
    </lineage>
</organism>
<evidence type="ECO:0000313" key="7">
    <source>
        <dbReference type="Proteomes" id="UP000310121"/>
    </source>
</evidence>
<dbReference type="AlphaFoldDB" id="A0A4S9SSD3"/>
<evidence type="ECO:0000256" key="4">
    <source>
        <dbReference type="SAM" id="MobiDB-lite"/>
    </source>
</evidence>
<dbReference type="FunFam" id="3.40.50.720:FF:000304">
    <property type="entry name" value="UDP-glucose 4,6-dehydratase"/>
    <property type="match status" value="1"/>
</dbReference>
<dbReference type="EMBL" id="QZBN01002040">
    <property type="protein sequence ID" value="THZ13853.1"/>
    <property type="molecule type" value="Genomic_DNA"/>
</dbReference>
<proteinExistence type="predicted"/>
<keyword evidence="3" id="KW-0456">Lyase</keyword>
<dbReference type="GO" id="GO:0008460">
    <property type="term" value="F:dTDP-glucose 4,6-dehydratase activity"/>
    <property type="evidence" value="ECO:0007669"/>
    <property type="project" value="InterPro"/>
</dbReference>
<comment type="cofactor">
    <cofactor evidence="1">
        <name>NAD(+)</name>
        <dbReference type="ChEBI" id="CHEBI:57540"/>
    </cofactor>
</comment>
<feature type="compositionally biased region" description="Basic and acidic residues" evidence="4">
    <location>
        <begin position="426"/>
        <end position="438"/>
    </location>
</feature>
<accession>A0A4S9SSD3</accession>
<evidence type="ECO:0000256" key="3">
    <source>
        <dbReference type="ARBA" id="ARBA00023239"/>
    </source>
</evidence>
<dbReference type="Gene3D" id="3.90.25.10">
    <property type="entry name" value="UDP-galactose 4-epimerase, domain 1"/>
    <property type="match status" value="1"/>
</dbReference>
<dbReference type="Pfam" id="PF16363">
    <property type="entry name" value="GDP_Man_Dehyd"/>
    <property type="match status" value="1"/>
</dbReference>
<dbReference type="Proteomes" id="UP000310121">
    <property type="component" value="Unassembled WGS sequence"/>
</dbReference>
<evidence type="ECO:0000256" key="1">
    <source>
        <dbReference type="ARBA" id="ARBA00001911"/>
    </source>
</evidence>
<evidence type="ECO:0000256" key="2">
    <source>
        <dbReference type="ARBA" id="ARBA00023027"/>
    </source>
</evidence>
<reference evidence="6 7" key="1">
    <citation type="submission" date="2018-10" db="EMBL/GenBank/DDBJ databases">
        <title>Fifty Aureobasidium pullulans genomes reveal a recombining polyextremotolerant generalist.</title>
        <authorList>
            <person name="Gostincar C."/>
            <person name="Turk M."/>
            <person name="Zajc J."/>
            <person name="Gunde-Cimerman N."/>
        </authorList>
    </citation>
    <scope>NUCLEOTIDE SEQUENCE [LARGE SCALE GENOMIC DNA]</scope>
    <source>
        <strain evidence="6 7">EXF-3844</strain>
    </source>
</reference>
<sequence length="446" mass="50098">MPCSITSDSGFTEAEDHTLINHILALKDHVSVWEDAPFLQGTTRFEPQSDINNIMITGGAGFIASWVVRHLARTYHGHYNIISFDKLDYCATLNNTAQLDKDSNFTFYKGDITKHEDVMDCLRKHNVDTVMHFAAQTHVDLSFGNSNDFTSTNVVGTHALLECVKSHGVNKFIHVSTDEVYGEVKDDGKDLLEDALLLPTNPYAASKAAAEMYVEAYRKSFQVPAIVVRSNNVYGPHQFPEKVIPKFSMLLQRGQQLSLHGDGTHTRRYLYAGDAADAFDTILHKGQVGQVYNVGSSDEISNFTLCSMLLGQFGLSNETKEEVYRHVVHCEDRPFNDHRYAVDGSKLKQLGWQQKTTFADGLSTTVDWYRKYGGSWWGDISDRLTPFPTVPPEEHIERARDTELAISPARSKKNGKRGFDEVEGSPETKRRRENDHMDSVLGAIKA</sequence>
<dbReference type="SUPFAM" id="SSF51735">
    <property type="entry name" value="NAD(P)-binding Rossmann-fold domains"/>
    <property type="match status" value="1"/>
</dbReference>
<evidence type="ECO:0000259" key="5">
    <source>
        <dbReference type="Pfam" id="PF16363"/>
    </source>
</evidence>
<feature type="domain" description="NAD(P)-binding" evidence="5">
    <location>
        <begin position="55"/>
        <end position="363"/>
    </location>
</feature>
<protein>
    <submittedName>
        <fullName evidence="6">NAD(P)-binding protein</fullName>
    </submittedName>
</protein>
<feature type="region of interest" description="Disordered" evidence="4">
    <location>
        <begin position="404"/>
        <end position="446"/>
    </location>
</feature>